<feature type="transmembrane region" description="Helical" evidence="1">
    <location>
        <begin position="80"/>
        <end position="104"/>
    </location>
</feature>
<keyword evidence="3" id="KW-0378">Hydrolase</keyword>
<accession>A0ABX8SKF8</accession>
<protein>
    <submittedName>
        <fullName evidence="3">CPBP family intramembrane metalloprotease</fullName>
    </submittedName>
</protein>
<gene>
    <name evidence="3" type="ORF">KDB89_04950</name>
</gene>
<keyword evidence="3" id="KW-0645">Protease</keyword>
<dbReference type="EMBL" id="CP079216">
    <property type="protein sequence ID" value="QXT63818.1"/>
    <property type="molecule type" value="Genomic_DNA"/>
</dbReference>
<feature type="transmembrane region" description="Helical" evidence="1">
    <location>
        <begin position="278"/>
        <end position="297"/>
    </location>
</feature>
<keyword evidence="1" id="KW-0812">Transmembrane</keyword>
<name>A0ABX8SKF8_9ACTN</name>
<evidence type="ECO:0000313" key="4">
    <source>
        <dbReference type="Proteomes" id="UP000824504"/>
    </source>
</evidence>
<keyword evidence="3" id="KW-0482">Metalloprotease</keyword>
<reference evidence="3 4" key="1">
    <citation type="submission" date="2021-07" db="EMBL/GenBank/DDBJ databases">
        <title>complete genome sequencing of Tessaracoccus sp.J1M15.</title>
        <authorList>
            <person name="Bae J.-W."/>
            <person name="Kim D.-y."/>
        </authorList>
    </citation>
    <scope>NUCLEOTIDE SEQUENCE [LARGE SCALE GENOMIC DNA]</scope>
    <source>
        <strain evidence="3 4">J1M15</strain>
    </source>
</reference>
<evidence type="ECO:0000256" key="1">
    <source>
        <dbReference type="SAM" id="Phobius"/>
    </source>
</evidence>
<keyword evidence="1" id="KW-1133">Transmembrane helix</keyword>
<feature type="transmembrane region" description="Helical" evidence="1">
    <location>
        <begin position="125"/>
        <end position="147"/>
    </location>
</feature>
<feature type="transmembrane region" description="Helical" evidence="1">
    <location>
        <begin position="222"/>
        <end position="240"/>
    </location>
</feature>
<keyword evidence="1" id="KW-0472">Membrane</keyword>
<dbReference type="InterPro" id="IPR003675">
    <property type="entry name" value="Rce1/LyrA-like_dom"/>
</dbReference>
<feature type="transmembrane region" description="Helical" evidence="1">
    <location>
        <begin position="36"/>
        <end position="60"/>
    </location>
</feature>
<dbReference type="InterPro" id="IPR052710">
    <property type="entry name" value="CAAX_protease"/>
</dbReference>
<feature type="transmembrane region" description="Helical" evidence="1">
    <location>
        <begin position="199"/>
        <end position="216"/>
    </location>
</feature>
<evidence type="ECO:0000259" key="2">
    <source>
        <dbReference type="Pfam" id="PF02517"/>
    </source>
</evidence>
<dbReference type="GO" id="GO:0008237">
    <property type="term" value="F:metallopeptidase activity"/>
    <property type="evidence" value="ECO:0007669"/>
    <property type="project" value="UniProtKB-KW"/>
</dbReference>
<feature type="domain" description="CAAX prenyl protease 2/Lysostaphin resistance protein A-like" evidence="2">
    <location>
        <begin position="162"/>
        <end position="258"/>
    </location>
</feature>
<keyword evidence="4" id="KW-1185">Reference proteome</keyword>
<feature type="transmembrane region" description="Helical" evidence="1">
    <location>
        <begin position="159"/>
        <end position="178"/>
    </location>
</feature>
<sequence>MAPAAFAPAPAPVLPVTPTRYPQFWRAPGLPAWRPIVAALVGAVLFLVVSTVVTLVAVFVEADMTGTDLIDLINSMAGGSFTPGIVFANSLGLALLVPVAFLLGRIAGQRPGYLSSVVGHFRWRWFWPAVGVALVGIALYTGISVLIDGVDSLGLQIFPYSWWLFLGLMLVTPFQAAAEEYLLRGVLLRTVGSWIPSDRVAFVVAAVVSSGVFMSLHAASDPWLNVFYFTMGMLLAWLTWRTGGLEAAVAVHVANNMIGMAFVPFQDIDALFDRGEGAGSPAVLIQLVFVAAIVVVVELMARRRGIEAAGPRQ</sequence>
<proteinExistence type="predicted"/>
<dbReference type="Proteomes" id="UP000824504">
    <property type="component" value="Chromosome"/>
</dbReference>
<dbReference type="PANTHER" id="PTHR36435">
    <property type="entry name" value="SLR1288 PROTEIN"/>
    <property type="match status" value="1"/>
</dbReference>
<dbReference type="PANTHER" id="PTHR36435:SF1">
    <property type="entry name" value="CAAX AMINO TERMINAL PROTEASE FAMILY PROTEIN"/>
    <property type="match status" value="1"/>
</dbReference>
<evidence type="ECO:0000313" key="3">
    <source>
        <dbReference type="EMBL" id="QXT63818.1"/>
    </source>
</evidence>
<dbReference type="RefSeq" id="WP_219083745.1">
    <property type="nucleotide sequence ID" value="NZ_CP079216.1"/>
</dbReference>
<dbReference type="Pfam" id="PF02517">
    <property type="entry name" value="Rce1-like"/>
    <property type="match status" value="1"/>
</dbReference>
<feature type="transmembrane region" description="Helical" evidence="1">
    <location>
        <begin position="247"/>
        <end position="266"/>
    </location>
</feature>
<organism evidence="3 4">
    <name type="scientific">Tessaracoccus palaemonis</name>
    <dbReference type="NCBI Taxonomy" id="2829499"/>
    <lineage>
        <taxon>Bacteria</taxon>
        <taxon>Bacillati</taxon>
        <taxon>Actinomycetota</taxon>
        <taxon>Actinomycetes</taxon>
        <taxon>Propionibacteriales</taxon>
        <taxon>Propionibacteriaceae</taxon>
        <taxon>Tessaracoccus</taxon>
    </lineage>
</organism>